<comment type="similarity">
    <text evidence="2 7">Belongs to the peptidase C19 family.</text>
</comment>
<dbReference type="InterPro" id="IPR028889">
    <property type="entry name" value="USP"/>
</dbReference>
<keyword evidence="3 7" id="KW-0645">Protease</keyword>
<dbReference type="STRING" id="158441.A0A226E8K6"/>
<comment type="caution">
    <text evidence="9">The sequence shown here is derived from an EMBL/GenBank/DDBJ whole genome shotgun (WGS) entry which is preliminary data.</text>
</comment>
<dbReference type="GO" id="GO:0016579">
    <property type="term" value="P:protein deubiquitination"/>
    <property type="evidence" value="ECO:0007669"/>
    <property type="project" value="InterPro"/>
</dbReference>
<dbReference type="EC" id="3.4.19.12" evidence="7"/>
<dbReference type="GO" id="GO:0005634">
    <property type="term" value="C:nucleus"/>
    <property type="evidence" value="ECO:0007669"/>
    <property type="project" value="TreeGrafter"/>
</dbReference>
<protein>
    <recommendedName>
        <fullName evidence="7">Ubiquitin carboxyl-terminal hydrolase</fullName>
        <ecNumber evidence="7">3.4.19.12</ecNumber>
    </recommendedName>
</protein>
<accession>A0A226E8K6</accession>
<evidence type="ECO:0000259" key="8">
    <source>
        <dbReference type="PROSITE" id="PS50235"/>
    </source>
</evidence>
<dbReference type="PANTHER" id="PTHR24006:SF888">
    <property type="entry name" value="UBIQUITIN CARBOXYL-TERMINAL HYDROLASE 30"/>
    <property type="match status" value="1"/>
</dbReference>
<organism evidence="9 10">
    <name type="scientific">Folsomia candida</name>
    <name type="common">Springtail</name>
    <dbReference type="NCBI Taxonomy" id="158441"/>
    <lineage>
        <taxon>Eukaryota</taxon>
        <taxon>Metazoa</taxon>
        <taxon>Ecdysozoa</taxon>
        <taxon>Arthropoda</taxon>
        <taxon>Hexapoda</taxon>
        <taxon>Collembola</taxon>
        <taxon>Entomobryomorpha</taxon>
        <taxon>Isotomoidea</taxon>
        <taxon>Isotomidae</taxon>
        <taxon>Proisotominae</taxon>
        <taxon>Folsomia</taxon>
    </lineage>
</organism>
<gene>
    <name evidence="9" type="ORF">Fcan01_12208</name>
</gene>
<reference evidence="9 10" key="1">
    <citation type="submission" date="2015-12" db="EMBL/GenBank/DDBJ databases">
        <title>The genome of Folsomia candida.</title>
        <authorList>
            <person name="Faddeeva A."/>
            <person name="Derks M.F."/>
            <person name="Anvar Y."/>
            <person name="Smit S."/>
            <person name="Van Straalen N."/>
            <person name="Roelofs D."/>
        </authorList>
    </citation>
    <scope>NUCLEOTIDE SEQUENCE [LARGE SCALE GENOMIC DNA]</scope>
    <source>
        <strain evidence="9 10">VU population</strain>
        <tissue evidence="9">Whole body</tissue>
    </source>
</reference>
<dbReference type="Pfam" id="PF00443">
    <property type="entry name" value="UCH"/>
    <property type="match status" value="1"/>
</dbReference>
<dbReference type="OrthoDB" id="2248014at2759"/>
<evidence type="ECO:0000313" key="9">
    <source>
        <dbReference type="EMBL" id="OXA52966.1"/>
    </source>
</evidence>
<dbReference type="InterPro" id="IPR050164">
    <property type="entry name" value="Peptidase_C19"/>
</dbReference>
<keyword evidence="4 7" id="KW-0833">Ubl conjugation pathway</keyword>
<evidence type="ECO:0000256" key="4">
    <source>
        <dbReference type="ARBA" id="ARBA00022786"/>
    </source>
</evidence>
<dbReference type="AlphaFoldDB" id="A0A226E8K6"/>
<dbReference type="InterPro" id="IPR038765">
    <property type="entry name" value="Papain-like_cys_pep_sf"/>
</dbReference>
<dbReference type="PANTHER" id="PTHR24006">
    <property type="entry name" value="UBIQUITIN CARBOXYL-TERMINAL HYDROLASE"/>
    <property type="match status" value="1"/>
</dbReference>
<evidence type="ECO:0000313" key="10">
    <source>
        <dbReference type="Proteomes" id="UP000198287"/>
    </source>
</evidence>
<evidence type="ECO:0000256" key="5">
    <source>
        <dbReference type="ARBA" id="ARBA00022801"/>
    </source>
</evidence>
<dbReference type="OMA" id="YIQGASC"/>
<evidence type="ECO:0000256" key="7">
    <source>
        <dbReference type="RuleBase" id="RU366025"/>
    </source>
</evidence>
<proteinExistence type="inferred from homology"/>
<comment type="catalytic activity">
    <reaction evidence="1 7">
        <text>Thiol-dependent hydrolysis of ester, thioester, amide, peptide and isopeptide bonds formed by the C-terminal Gly of ubiquitin (a 76-residue protein attached to proteins as an intracellular targeting signal).</text>
        <dbReference type="EC" id="3.4.19.12"/>
    </reaction>
</comment>
<dbReference type="SUPFAM" id="SSF54001">
    <property type="entry name" value="Cysteine proteinases"/>
    <property type="match status" value="1"/>
</dbReference>
<keyword evidence="10" id="KW-1185">Reference proteome</keyword>
<dbReference type="InterPro" id="IPR001394">
    <property type="entry name" value="Peptidase_C19_UCH"/>
</dbReference>
<dbReference type="GO" id="GO:0004843">
    <property type="term" value="F:cysteine-type deubiquitinase activity"/>
    <property type="evidence" value="ECO:0007669"/>
    <property type="project" value="UniProtKB-UniRule"/>
</dbReference>
<dbReference type="PROSITE" id="PS00973">
    <property type="entry name" value="USP_2"/>
    <property type="match status" value="1"/>
</dbReference>
<dbReference type="InterPro" id="IPR018200">
    <property type="entry name" value="USP_CS"/>
</dbReference>
<evidence type="ECO:0000256" key="2">
    <source>
        <dbReference type="ARBA" id="ARBA00009085"/>
    </source>
</evidence>
<evidence type="ECO:0000256" key="6">
    <source>
        <dbReference type="ARBA" id="ARBA00022807"/>
    </source>
</evidence>
<name>A0A226E8K6_FOLCA</name>
<feature type="domain" description="USP" evidence="8">
    <location>
        <begin position="43"/>
        <end position="478"/>
    </location>
</feature>
<sequence length="485" mass="55161">MGMVQSKTLWTIGLGVGALYYLYSKEVFHRWGFGLSDPVKPIRGLRNIGSTCYLNAVLQALSACSYFSAWLAHKDDLNKCDFPPRLHHPDQYAGFDYPMIAVLYRAILVINRVIGLEEDDCDLMSKVPRDIIQTLHSLNHKFVNHEEQDTFECLQHLLTVLQQEVVRSVYRRQKGSLECIMDEDDASEVSGELISASEVDNEIPAATSVNPLHRLSFSETSTTNLSGWDVLYNPKKAINGIFSKRKASADMNIPMAPKYPFRGMTASVLQCLQCLHKLPVKFETFESLTLLLPHSPLTISNFQLNVRSLLRELQKPVIVTQVNCDGCSKKQGKPMKSAFSKTLYFARLPYTLVFHILQSEWRPDGLSKRHVFVRYDERLNAGDLHHWNLTYKNKGSGDSALPSFKTETVQDLSYDLKAIVAHSGDADSGHFITCRRVPDTPANVSGCRWAFVSDEFVSELQDSEPFRFKPYLLFYEKRIKRDYAL</sequence>
<evidence type="ECO:0000256" key="3">
    <source>
        <dbReference type="ARBA" id="ARBA00022670"/>
    </source>
</evidence>
<dbReference type="Gene3D" id="3.90.70.10">
    <property type="entry name" value="Cysteine proteinases"/>
    <property type="match status" value="1"/>
</dbReference>
<evidence type="ECO:0000256" key="1">
    <source>
        <dbReference type="ARBA" id="ARBA00000707"/>
    </source>
</evidence>
<dbReference type="GO" id="GO:0006508">
    <property type="term" value="P:proteolysis"/>
    <property type="evidence" value="ECO:0007669"/>
    <property type="project" value="UniProtKB-KW"/>
</dbReference>
<keyword evidence="5 7" id="KW-0378">Hydrolase</keyword>
<dbReference type="PROSITE" id="PS50235">
    <property type="entry name" value="USP_3"/>
    <property type="match status" value="1"/>
</dbReference>
<keyword evidence="6 7" id="KW-0788">Thiol protease</keyword>
<dbReference type="Proteomes" id="UP000198287">
    <property type="component" value="Unassembled WGS sequence"/>
</dbReference>
<dbReference type="PROSITE" id="PS00972">
    <property type="entry name" value="USP_1"/>
    <property type="match status" value="1"/>
</dbReference>
<dbReference type="GO" id="GO:0005829">
    <property type="term" value="C:cytosol"/>
    <property type="evidence" value="ECO:0007669"/>
    <property type="project" value="TreeGrafter"/>
</dbReference>
<dbReference type="EMBL" id="LNIX01000006">
    <property type="protein sequence ID" value="OXA52966.1"/>
    <property type="molecule type" value="Genomic_DNA"/>
</dbReference>